<evidence type="ECO:0000313" key="14">
    <source>
        <dbReference type="Proteomes" id="UP000831151"/>
    </source>
</evidence>
<dbReference type="SUPFAM" id="SSF81653">
    <property type="entry name" value="Calcium ATPase, transduction domain A"/>
    <property type="match status" value="1"/>
</dbReference>
<dbReference type="InterPro" id="IPR059000">
    <property type="entry name" value="ATPase_P-type_domA"/>
</dbReference>
<keyword evidence="11" id="KW-0479">Metal-binding</keyword>
<dbReference type="PRINTS" id="PR00120">
    <property type="entry name" value="HATPASE"/>
</dbReference>
<organism evidence="13 14">
    <name type="scientific">Fenollaria massiliensis</name>
    <dbReference type="NCBI Taxonomy" id="938288"/>
    <lineage>
        <taxon>Bacteria</taxon>
        <taxon>Bacillati</taxon>
        <taxon>Bacillota</taxon>
        <taxon>Clostridia</taxon>
        <taxon>Eubacteriales</taxon>
        <taxon>Fenollaria</taxon>
    </lineage>
</organism>
<dbReference type="Pfam" id="PF00122">
    <property type="entry name" value="E1-E2_ATPase"/>
    <property type="match status" value="1"/>
</dbReference>
<dbReference type="EMBL" id="CP096649">
    <property type="protein sequence ID" value="UQK59567.1"/>
    <property type="molecule type" value="Genomic_DNA"/>
</dbReference>
<dbReference type="CDD" id="cd00371">
    <property type="entry name" value="HMA"/>
    <property type="match status" value="1"/>
</dbReference>
<dbReference type="KEGG" id="fms:M1R53_02675"/>
<dbReference type="NCBIfam" id="TIGR01525">
    <property type="entry name" value="ATPase-IB_hvy"/>
    <property type="match status" value="1"/>
</dbReference>
<dbReference type="Pfam" id="PF00702">
    <property type="entry name" value="Hydrolase"/>
    <property type="match status" value="1"/>
</dbReference>
<reference evidence="13" key="1">
    <citation type="submission" date="2022-04" db="EMBL/GenBank/DDBJ databases">
        <title>Complete genome sequences of Ezakiella coagulans and Fenollaria massiliensis.</title>
        <authorList>
            <person name="France M.T."/>
            <person name="Clifford J."/>
            <person name="Narina S."/>
            <person name="Rutt L."/>
            <person name="Ravel J."/>
        </authorList>
    </citation>
    <scope>NUCLEOTIDE SEQUENCE</scope>
    <source>
        <strain evidence="13">C0061C2</strain>
    </source>
</reference>
<dbReference type="GO" id="GO:0046872">
    <property type="term" value="F:metal ion binding"/>
    <property type="evidence" value="ECO:0007669"/>
    <property type="project" value="UniProtKB-KW"/>
</dbReference>
<dbReference type="SUPFAM" id="SSF56784">
    <property type="entry name" value="HAD-like"/>
    <property type="match status" value="1"/>
</dbReference>
<dbReference type="InterPro" id="IPR023299">
    <property type="entry name" value="ATPase_P-typ_cyto_dom_N"/>
</dbReference>
<feature type="transmembrane region" description="Helical" evidence="11">
    <location>
        <begin position="310"/>
        <end position="331"/>
    </location>
</feature>
<dbReference type="InterPro" id="IPR027256">
    <property type="entry name" value="P-typ_ATPase_IB"/>
</dbReference>
<dbReference type="GO" id="GO:0016887">
    <property type="term" value="F:ATP hydrolysis activity"/>
    <property type="evidence" value="ECO:0007669"/>
    <property type="project" value="InterPro"/>
</dbReference>
<comment type="similarity">
    <text evidence="2 11">Belongs to the cation transport ATPase (P-type) (TC 3.A.3) family. Type IB subfamily.</text>
</comment>
<evidence type="ECO:0000256" key="2">
    <source>
        <dbReference type="ARBA" id="ARBA00006024"/>
    </source>
</evidence>
<evidence type="ECO:0000256" key="11">
    <source>
        <dbReference type="RuleBase" id="RU362081"/>
    </source>
</evidence>
<keyword evidence="6 11" id="KW-0067">ATP-binding</keyword>
<evidence type="ECO:0000256" key="7">
    <source>
        <dbReference type="ARBA" id="ARBA00022989"/>
    </source>
</evidence>
<evidence type="ECO:0000256" key="3">
    <source>
        <dbReference type="ARBA" id="ARBA00022539"/>
    </source>
</evidence>
<dbReference type="InterPro" id="IPR018303">
    <property type="entry name" value="ATPase_P-typ_P_site"/>
</dbReference>
<dbReference type="PROSITE" id="PS50846">
    <property type="entry name" value="HMA_2"/>
    <property type="match status" value="1"/>
</dbReference>
<dbReference type="PROSITE" id="PS00154">
    <property type="entry name" value="ATPASE_E1_E2"/>
    <property type="match status" value="1"/>
</dbReference>
<dbReference type="RefSeq" id="WP_249242977.1">
    <property type="nucleotide sequence ID" value="NZ_CP096649.1"/>
</dbReference>
<comment type="catalytic activity">
    <reaction evidence="10">
        <text>Cd(2+)(in) + ATP + H2O = Cd(2+)(out) + ADP + phosphate + H(+)</text>
        <dbReference type="Rhea" id="RHEA:12132"/>
        <dbReference type="ChEBI" id="CHEBI:15377"/>
        <dbReference type="ChEBI" id="CHEBI:15378"/>
        <dbReference type="ChEBI" id="CHEBI:30616"/>
        <dbReference type="ChEBI" id="CHEBI:43474"/>
        <dbReference type="ChEBI" id="CHEBI:48775"/>
        <dbReference type="ChEBI" id="CHEBI:456216"/>
        <dbReference type="EC" id="7.2.2.21"/>
    </reaction>
</comment>
<dbReference type="Gene3D" id="3.40.1110.10">
    <property type="entry name" value="Calcium-transporting ATPase, cytoplasmic domain N"/>
    <property type="match status" value="1"/>
</dbReference>
<evidence type="ECO:0000256" key="1">
    <source>
        <dbReference type="ARBA" id="ARBA00004141"/>
    </source>
</evidence>
<keyword evidence="8 11" id="KW-0472">Membrane</keyword>
<gene>
    <name evidence="13" type="primary">cadA</name>
    <name evidence="13" type="ORF">M1R53_02675</name>
</gene>
<dbReference type="InterPro" id="IPR036163">
    <property type="entry name" value="HMA_dom_sf"/>
</dbReference>
<dbReference type="Gene3D" id="2.70.150.10">
    <property type="entry name" value="Calcium-transporting ATPase, cytoplasmic transduction domain A"/>
    <property type="match status" value="1"/>
</dbReference>
<keyword evidence="7 11" id="KW-1133">Transmembrane helix</keyword>
<dbReference type="NCBIfam" id="TIGR01494">
    <property type="entry name" value="ATPase_P-type"/>
    <property type="match status" value="1"/>
</dbReference>
<sequence>MEKLILNGLNCANCAQKIESFAKNQKSVESASLDFINSILTIEMKDEADAESTLREITKYVNDLEPDVLVTRGEAESEEEEEGFSKIFLLRIALSLLGLAAYLFIDSPYKMVFFGLSYIIISYDIIIHGVKGALRGILAEEFLMTVATVGAIFIGEYLEAVLVALLYQIGEIISDIAVDKSKDKIKELIVKTPVFATLINNGKEIQSEPSEVAVGSKIIVREGESIAIDGIVVEGNAKVDNAHISGESEPVYVDINSEVYSGAIVKEGYLIIETTKLAKNSTAARIQELVRISQSDKANLETSVSKFARVYTPIVVFIAALIALLAPVLKIMPLKEALHTCFAFLIVSCPCAIIISVPLAYFSGIGKMSKNGILFKGTKYLDQFRNIKTFCFDKTGTLTSGKFKLVRVEAIDMDEEKALHLARLAEYHSKHPIASAILDSRETIGKEEIISYTSLKNGVAAETKFGSVKVITSEKESEYKVLDTYLDDKLIGHLYIEDEIKDETKKLLSELKERNVKPVMLTGDTKIYAEKVAHDLGIDSFEAELLPQDKIKFFEKEQGKDGLVAFVGDGINDSPVIKRADIGLSMGALGSDAAIEASDIVIMDDRIEKIVNIFDTSHFVNKIIKENLFFTGFVKAAIIILALFIQLPLWLAVFGDVGVTLISVINTLRIR</sequence>
<dbReference type="InterPro" id="IPR023298">
    <property type="entry name" value="ATPase_P-typ_TM_dom_sf"/>
</dbReference>
<comment type="subcellular location">
    <subcellularLocation>
        <location evidence="11">Cell membrane</location>
    </subcellularLocation>
    <subcellularLocation>
        <location evidence="1">Membrane</location>
        <topology evidence="1">Multi-pass membrane protein</topology>
    </subcellularLocation>
</comment>
<dbReference type="GO" id="GO:0008551">
    <property type="term" value="F:P-type cadmium transporter activity"/>
    <property type="evidence" value="ECO:0007669"/>
    <property type="project" value="UniProtKB-EC"/>
</dbReference>
<keyword evidence="14" id="KW-1185">Reference proteome</keyword>
<dbReference type="NCBIfam" id="TIGR01512">
    <property type="entry name" value="ATPase-IB2_Cd"/>
    <property type="match status" value="1"/>
</dbReference>
<feature type="transmembrane region" description="Helical" evidence="11">
    <location>
        <begin position="337"/>
        <end position="362"/>
    </location>
</feature>
<evidence type="ECO:0000256" key="5">
    <source>
        <dbReference type="ARBA" id="ARBA00022741"/>
    </source>
</evidence>
<keyword evidence="3" id="KW-0104">Cadmium</keyword>
<evidence type="ECO:0000256" key="10">
    <source>
        <dbReference type="ARBA" id="ARBA00049338"/>
    </source>
</evidence>
<feature type="transmembrane region" description="Helical" evidence="11">
    <location>
        <begin position="111"/>
        <end position="130"/>
    </location>
</feature>
<keyword evidence="11" id="KW-1003">Cell membrane</keyword>
<dbReference type="InterPro" id="IPR006121">
    <property type="entry name" value="HMA_dom"/>
</dbReference>
<dbReference type="InterPro" id="IPR036412">
    <property type="entry name" value="HAD-like_sf"/>
</dbReference>
<dbReference type="PANTHER" id="PTHR48085:SF5">
    <property type="entry name" value="CADMIUM_ZINC-TRANSPORTING ATPASE HMA4-RELATED"/>
    <property type="match status" value="1"/>
</dbReference>
<evidence type="ECO:0000256" key="9">
    <source>
        <dbReference type="ARBA" id="ARBA00039103"/>
    </source>
</evidence>
<dbReference type="InterPro" id="IPR051014">
    <property type="entry name" value="Cation_Transport_ATPase_IB"/>
</dbReference>
<proteinExistence type="inferred from homology"/>
<evidence type="ECO:0000259" key="12">
    <source>
        <dbReference type="PROSITE" id="PS50846"/>
    </source>
</evidence>
<dbReference type="PANTHER" id="PTHR48085">
    <property type="entry name" value="CADMIUM/ZINC-TRANSPORTING ATPASE HMA2-RELATED"/>
    <property type="match status" value="1"/>
</dbReference>
<dbReference type="SUPFAM" id="SSF81665">
    <property type="entry name" value="Calcium ATPase, transmembrane domain M"/>
    <property type="match status" value="1"/>
</dbReference>
<dbReference type="InterPro" id="IPR001757">
    <property type="entry name" value="P_typ_ATPase"/>
</dbReference>
<evidence type="ECO:0000313" key="13">
    <source>
        <dbReference type="EMBL" id="UQK59567.1"/>
    </source>
</evidence>
<dbReference type="Gene3D" id="3.40.50.1000">
    <property type="entry name" value="HAD superfamily/HAD-like"/>
    <property type="match status" value="1"/>
</dbReference>
<dbReference type="PRINTS" id="PR00119">
    <property type="entry name" value="CATATPASE"/>
</dbReference>
<dbReference type="GO" id="GO:0005886">
    <property type="term" value="C:plasma membrane"/>
    <property type="evidence" value="ECO:0007669"/>
    <property type="project" value="UniProtKB-SubCell"/>
</dbReference>
<dbReference type="InterPro" id="IPR023214">
    <property type="entry name" value="HAD_sf"/>
</dbReference>
<evidence type="ECO:0000256" key="4">
    <source>
        <dbReference type="ARBA" id="ARBA00022692"/>
    </source>
</evidence>
<dbReference type="EC" id="7.2.2.21" evidence="9"/>
<name>A0A9E7DKR4_9FIRM</name>
<accession>A0A9E7DKR4</accession>
<dbReference type="SUPFAM" id="SSF55008">
    <property type="entry name" value="HMA, heavy metal-associated domain"/>
    <property type="match status" value="1"/>
</dbReference>
<dbReference type="Proteomes" id="UP000831151">
    <property type="component" value="Chromosome"/>
</dbReference>
<feature type="transmembrane region" description="Helical" evidence="11">
    <location>
        <begin position="628"/>
        <end position="645"/>
    </location>
</feature>
<evidence type="ECO:0000256" key="6">
    <source>
        <dbReference type="ARBA" id="ARBA00022840"/>
    </source>
</evidence>
<protein>
    <recommendedName>
        <fullName evidence="9">Cd(2+)-exporting ATPase</fullName>
        <ecNumber evidence="9">7.2.2.21</ecNumber>
    </recommendedName>
</protein>
<dbReference type="Gene3D" id="3.30.70.100">
    <property type="match status" value="1"/>
</dbReference>
<feature type="transmembrane region" description="Helical" evidence="11">
    <location>
        <begin position="88"/>
        <end position="105"/>
    </location>
</feature>
<evidence type="ECO:0000256" key="8">
    <source>
        <dbReference type="ARBA" id="ARBA00023136"/>
    </source>
</evidence>
<dbReference type="AlphaFoldDB" id="A0A9E7DKR4"/>
<dbReference type="GO" id="GO:0005524">
    <property type="term" value="F:ATP binding"/>
    <property type="evidence" value="ECO:0007669"/>
    <property type="project" value="UniProtKB-UniRule"/>
</dbReference>
<feature type="domain" description="HMA" evidence="12">
    <location>
        <begin position="1"/>
        <end position="69"/>
    </location>
</feature>
<keyword evidence="4 11" id="KW-0812">Transmembrane</keyword>
<dbReference type="Pfam" id="PF00403">
    <property type="entry name" value="HMA"/>
    <property type="match status" value="1"/>
</dbReference>
<dbReference type="InterPro" id="IPR008250">
    <property type="entry name" value="ATPase_P-typ_transduc_dom_A_sf"/>
</dbReference>
<keyword evidence="5 11" id="KW-0547">Nucleotide-binding</keyword>